<evidence type="ECO:0000313" key="2">
    <source>
        <dbReference type="EMBL" id="QNT77553.1"/>
    </source>
</evidence>
<proteinExistence type="predicted"/>
<accession>A0A7H1NRR1</accession>
<protein>
    <recommendedName>
        <fullName evidence="5">Conjugal transfer protein</fullName>
    </recommendedName>
</protein>
<keyword evidence="1" id="KW-1133">Transmembrane helix</keyword>
<reference evidence="3 4" key="1">
    <citation type="submission" date="2020-08" db="EMBL/GenBank/DDBJ databases">
        <title>Complete genome sequence of Entomobacter blattae G55GP.</title>
        <authorList>
            <person name="Poehlein A."/>
            <person name="Guzman J."/>
            <person name="Daniel R."/>
            <person name="Vilcinskas A."/>
        </authorList>
    </citation>
    <scope>NUCLEOTIDE SEQUENCE [LARGE SCALE GENOMIC DNA]</scope>
    <source>
        <strain evidence="3 4">G55GP</strain>
    </source>
</reference>
<dbReference type="KEGG" id="ebla:JGUZn3_12450"/>
<feature type="transmembrane region" description="Helical" evidence="1">
    <location>
        <begin position="6"/>
        <end position="24"/>
    </location>
</feature>
<organism evidence="3 4">
    <name type="scientific">Entomobacter blattae</name>
    <dbReference type="NCBI Taxonomy" id="2762277"/>
    <lineage>
        <taxon>Bacteria</taxon>
        <taxon>Pseudomonadati</taxon>
        <taxon>Pseudomonadota</taxon>
        <taxon>Alphaproteobacteria</taxon>
        <taxon>Acetobacterales</taxon>
        <taxon>Acetobacteraceae</taxon>
        <taxon>Entomobacter</taxon>
    </lineage>
</organism>
<dbReference type="EMBL" id="CP060244">
    <property type="protein sequence ID" value="QNT77553.1"/>
    <property type="molecule type" value="Genomic_DNA"/>
</dbReference>
<dbReference type="Proteomes" id="UP000516349">
    <property type="component" value="Chromosome"/>
</dbReference>
<dbReference type="AlphaFoldDB" id="A0A7H1NRR1"/>
<name>A0A7H1NRR1_9PROT</name>
<dbReference type="EMBL" id="CP060244">
    <property type="protein sequence ID" value="QNT78471.1"/>
    <property type="molecule type" value="Genomic_DNA"/>
</dbReference>
<keyword evidence="4" id="KW-1185">Reference proteome</keyword>
<dbReference type="KEGG" id="ebla:JGUZn3_02960"/>
<evidence type="ECO:0008006" key="5">
    <source>
        <dbReference type="Google" id="ProtNLM"/>
    </source>
</evidence>
<dbReference type="RefSeq" id="WP_203412740.1">
    <property type="nucleotide sequence ID" value="NZ_CP060244.1"/>
</dbReference>
<sequence>MRNLYIHLYTVALSVFLVGVMFIFTSQAHSEDPCAAFLCMAGKAQGSPSGGCQMPEESFYNIRIYTASGFNHHLTAEARRRYLLSCHGVGINQAILDEIIEKFGYDYD</sequence>
<evidence type="ECO:0000313" key="3">
    <source>
        <dbReference type="EMBL" id="QNT78471.1"/>
    </source>
</evidence>
<keyword evidence="1" id="KW-0812">Transmembrane</keyword>
<keyword evidence="1" id="KW-0472">Membrane</keyword>
<evidence type="ECO:0000256" key="1">
    <source>
        <dbReference type="SAM" id="Phobius"/>
    </source>
</evidence>
<gene>
    <name evidence="2" type="ORF">JGUZn3_02960</name>
    <name evidence="3" type="ORF">JGUZn3_12450</name>
</gene>
<evidence type="ECO:0000313" key="4">
    <source>
        <dbReference type="Proteomes" id="UP000516349"/>
    </source>
</evidence>